<dbReference type="PANTHER" id="PTHR36510">
    <property type="entry name" value="GLUTAMATE--CYSTEINE LIGASE 2-RELATED"/>
    <property type="match status" value="1"/>
</dbReference>
<dbReference type="InterPro" id="IPR006336">
    <property type="entry name" value="GCS2"/>
</dbReference>
<proteinExistence type="predicted"/>
<dbReference type="PANTHER" id="PTHR36510:SF1">
    <property type="entry name" value="GLUTAMATE--CYSTEINE LIGASE 2-RELATED"/>
    <property type="match status" value="1"/>
</dbReference>
<protein>
    <recommendedName>
        <fullName evidence="2">Glutamate--cysteine ligase</fullName>
    </recommendedName>
</protein>
<dbReference type="GO" id="GO:0004357">
    <property type="term" value="F:glutamate-cysteine ligase activity"/>
    <property type="evidence" value="ECO:0007669"/>
    <property type="project" value="InterPro"/>
</dbReference>
<evidence type="ECO:0008006" key="2">
    <source>
        <dbReference type="Google" id="ProtNLM"/>
    </source>
</evidence>
<evidence type="ECO:0000313" key="1">
    <source>
        <dbReference type="EMBL" id="SVE59310.1"/>
    </source>
</evidence>
<dbReference type="InterPro" id="IPR050141">
    <property type="entry name" value="GCL_type2/YbdK_subfam"/>
</dbReference>
<dbReference type="GO" id="GO:0042398">
    <property type="term" value="P:modified amino acid biosynthetic process"/>
    <property type="evidence" value="ECO:0007669"/>
    <property type="project" value="InterPro"/>
</dbReference>
<accession>A0A383ESL9</accession>
<dbReference type="EMBL" id="UINC01228126">
    <property type="protein sequence ID" value="SVE59310.1"/>
    <property type="molecule type" value="Genomic_DNA"/>
</dbReference>
<dbReference type="InterPro" id="IPR014746">
    <property type="entry name" value="Gln_synth/guanido_kin_cat_dom"/>
</dbReference>
<sequence length="199" mass="22807">MKNISNNFQHDNPFTIGVEEEYMLCHPESGELINRADEIINNLSPDLKSRYSYELILSEIEINTSVCNTVSEAIKEILYLRNNTREIGNKYDFNIGISGTHPTAMCCDQKFVNNKSYQWVAQQLNYYARRNVTFATHVHIAVDNKECAIHVANALRRWMAPLLAISTNSPFFEGEKTGLKSSRTFQFGVFPRTNIPICF</sequence>
<reference evidence="1" key="1">
    <citation type="submission" date="2018-05" db="EMBL/GenBank/DDBJ databases">
        <authorList>
            <person name="Lanie J.A."/>
            <person name="Ng W.-L."/>
            <person name="Kazmierczak K.M."/>
            <person name="Andrzejewski T.M."/>
            <person name="Davidsen T.M."/>
            <person name="Wayne K.J."/>
            <person name="Tettelin H."/>
            <person name="Glass J.I."/>
            <person name="Rusch D."/>
            <person name="Podicherti R."/>
            <person name="Tsui H.-C.T."/>
            <person name="Winkler M.E."/>
        </authorList>
    </citation>
    <scope>NUCLEOTIDE SEQUENCE</scope>
</reference>
<organism evidence="1">
    <name type="scientific">marine metagenome</name>
    <dbReference type="NCBI Taxonomy" id="408172"/>
    <lineage>
        <taxon>unclassified sequences</taxon>
        <taxon>metagenomes</taxon>
        <taxon>ecological metagenomes</taxon>
    </lineage>
</organism>
<name>A0A383ESL9_9ZZZZ</name>
<feature type="non-terminal residue" evidence="1">
    <location>
        <position position="199"/>
    </location>
</feature>
<dbReference type="SUPFAM" id="SSF55931">
    <property type="entry name" value="Glutamine synthetase/guanido kinase"/>
    <property type="match status" value="1"/>
</dbReference>
<gene>
    <name evidence="1" type="ORF">METZ01_LOCUS512164</name>
</gene>
<dbReference type="AlphaFoldDB" id="A0A383ESL9"/>
<dbReference type="Gene3D" id="3.30.590.20">
    <property type="match status" value="1"/>
</dbReference>
<dbReference type="Pfam" id="PF04107">
    <property type="entry name" value="GCS2"/>
    <property type="match status" value="1"/>
</dbReference>